<evidence type="ECO:0000313" key="1">
    <source>
        <dbReference type="EMBL" id="AJA50174.1"/>
    </source>
</evidence>
<dbReference type="KEGG" id="cpat:CLPA_c00660"/>
<proteinExistence type="predicted"/>
<accession>A0A0H3IXJ3</accession>
<evidence type="ECO:0000313" key="3">
    <source>
        <dbReference type="Proteomes" id="UP000028042"/>
    </source>
</evidence>
<dbReference type="RefSeq" id="WP_003448243.1">
    <property type="nucleotide sequence ID" value="NZ_ANZB01000024.1"/>
</dbReference>
<organism evidence="1 4">
    <name type="scientific">Clostridium pasteurianum DSM 525 = ATCC 6013</name>
    <dbReference type="NCBI Taxonomy" id="1262449"/>
    <lineage>
        <taxon>Bacteria</taxon>
        <taxon>Bacillati</taxon>
        <taxon>Bacillota</taxon>
        <taxon>Clostridia</taxon>
        <taxon>Eubacteriales</taxon>
        <taxon>Clostridiaceae</taxon>
        <taxon>Clostridium</taxon>
    </lineage>
</organism>
<dbReference type="AlphaFoldDB" id="A0A0H3IXJ3"/>
<dbReference type="EMBL" id="CP009268">
    <property type="protein sequence ID" value="AJA50174.1"/>
    <property type="molecule type" value="Genomic_DNA"/>
</dbReference>
<evidence type="ECO:0000313" key="2">
    <source>
        <dbReference type="EMBL" id="KRU13813.1"/>
    </source>
</evidence>
<keyword evidence="4" id="KW-1185">Reference proteome</keyword>
<dbReference type="PATRIC" id="fig|1262449.3.peg.4036"/>
<dbReference type="KEGG" id="cpae:CPAST_c00660"/>
<dbReference type="InterPro" id="IPR029035">
    <property type="entry name" value="DHS-like_NAD/FAD-binding_dom"/>
</dbReference>
<name>A0A0H3IXJ3_CLOPA</name>
<evidence type="ECO:0000313" key="4">
    <source>
        <dbReference type="Proteomes" id="UP000030905"/>
    </source>
</evidence>
<gene>
    <name evidence="1" type="ORF">CLPA_c00660</name>
    <name evidence="2" type="ORF">CP6013_03065</name>
</gene>
<dbReference type="GeneID" id="93072326"/>
<dbReference type="EMBL" id="JPGY02000001">
    <property type="protein sequence ID" value="KRU13813.1"/>
    <property type="molecule type" value="Genomic_DNA"/>
</dbReference>
<reference evidence="1 4" key="1">
    <citation type="journal article" date="2015" name="Genome Announc.">
        <title>Complete Genome Sequence of the Nitrogen-Fixing and Solvent-Producing Clostridium pasteurianum DSM 525.</title>
        <authorList>
            <person name="Poehlein A."/>
            <person name="Grosse-Honebrink A."/>
            <person name="Zhang Y."/>
            <person name="Minton N.P."/>
            <person name="Daniel R."/>
        </authorList>
    </citation>
    <scope>NUCLEOTIDE SEQUENCE [LARGE SCALE GENOMIC DNA]</scope>
    <source>
        <strain evidence="1">DSM 525</strain>
        <strain evidence="4">DSM 525 / ATCC 6013</strain>
    </source>
</reference>
<dbReference type="Proteomes" id="UP000028042">
    <property type="component" value="Unassembled WGS sequence"/>
</dbReference>
<dbReference type="Proteomes" id="UP000030905">
    <property type="component" value="Chromosome"/>
</dbReference>
<reference evidence="2 3" key="3">
    <citation type="journal article" name="Genome Announc.">
        <title>Improved Draft Genome Sequence of Clostridium pasteurianum Strain ATCC 6013 (DSM 525) Using a Hybrid Next-Generation Sequencing Approach.</title>
        <authorList>
            <person name="Pyne M.E."/>
            <person name="Utturkar S."/>
            <person name="Brown S.D."/>
            <person name="Moo-Young M."/>
            <person name="Chung D.A."/>
            <person name="Chou C.P."/>
        </authorList>
    </citation>
    <scope>NUCLEOTIDE SEQUENCE [LARGE SCALE GENOMIC DNA]</scope>
    <source>
        <strain evidence="2 3">ATCC 6013</strain>
    </source>
</reference>
<dbReference type="SUPFAM" id="SSF52467">
    <property type="entry name" value="DHS-like NAD/FAD-binding domain"/>
    <property type="match status" value="1"/>
</dbReference>
<protein>
    <submittedName>
        <fullName evidence="1">SIR2-like domain-containing protein</fullName>
    </submittedName>
</protein>
<reference evidence="2" key="2">
    <citation type="submission" date="2015-10" db="EMBL/GenBank/DDBJ databases">
        <title>Improved Draft Genome Sequence of Clostridium pasteurianum Strain ATCC 6013 (DSM 525) Using a Hybrid Next-Generation Sequencing Approach.</title>
        <authorList>
            <person name="Pyne M.E."/>
            <person name="Utturkar S.M."/>
            <person name="Brown S.D."/>
            <person name="Moo-Young M."/>
            <person name="Chung D.A."/>
            <person name="Chou P.C."/>
        </authorList>
    </citation>
    <scope>NUCLEOTIDE SEQUENCE</scope>
    <source>
        <strain evidence="2">ATCC 6013</strain>
    </source>
</reference>
<sequence>MEKNNTTYILGAGFNQCIKDINGLKPPLSTNFFNTILKNKSYNYLNNKIEIVYEYIYKYWKKSKENLIYDDFDLEECFTLLQLQLFDAYNSNNQVLINKLLRINSTLKFMFIENLCEFEYFSKSSDLLLNFASLIYKKSSNIITFNYDRNLEKAIEAISHNKWKSFLSYGVKFDTIRICSNNNFKPYTENNYSSNSISSWNILKLHGSLNWFKCIYENNYSLFKNYKSSASYKKTKFILDDDYKYFNTQTDEDLIIDPLIIPPVLYKDYSQDIISTLWSKAQEILSCCKNLIIIGYSFPPTDFGIKKLLLESFEFNTLDNLIIVNPNTSLVNTAKNLTHYNKPVLVCNNLEEFLKSFK</sequence>
<dbReference type="eggNOG" id="COG0846">
    <property type="taxonomic scope" value="Bacteria"/>
</dbReference>